<comment type="caution">
    <text evidence="1">The sequence shown here is derived from an EMBL/GenBank/DDBJ whole genome shotgun (WGS) entry which is preliminary data.</text>
</comment>
<dbReference type="PANTHER" id="PTHR43481">
    <property type="entry name" value="FRUCTOSE-1-PHOSPHATE PHOSPHATASE"/>
    <property type="match status" value="1"/>
</dbReference>
<proteinExistence type="predicted"/>
<dbReference type="SUPFAM" id="SSF56784">
    <property type="entry name" value="HAD-like"/>
    <property type="match status" value="1"/>
</dbReference>
<keyword evidence="1" id="KW-0378">Hydrolase</keyword>
<dbReference type="EMBL" id="JAUSQL010000001">
    <property type="protein sequence ID" value="MDP9831881.1"/>
    <property type="molecule type" value="Genomic_DNA"/>
</dbReference>
<protein>
    <submittedName>
        <fullName evidence="1">HAD superfamily hydrolase (TIGR01509 family)</fullName>
    </submittedName>
</protein>
<dbReference type="GO" id="GO:0016787">
    <property type="term" value="F:hydrolase activity"/>
    <property type="evidence" value="ECO:0007669"/>
    <property type="project" value="UniProtKB-KW"/>
</dbReference>
<evidence type="ECO:0000313" key="1">
    <source>
        <dbReference type="EMBL" id="MDP9831881.1"/>
    </source>
</evidence>
<dbReference type="Pfam" id="PF00702">
    <property type="entry name" value="Hydrolase"/>
    <property type="match status" value="1"/>
</dbReference>
<name>A0ABT9PGN9_9ACTO</name>
<dbReference type="SFLD" id="SFLDG01129">
    <property type="entry name" value="C1.5:_HAD__Beta-PGM__Phosphata"/>
    <property type="match status" value="1"/>
</dbReference>
<dbReference type="SFLD" id="SFLDS00003">
    <property type="entry name" value="Haloacid_Dehalogenase"/>
    <property type="match status" value="1"/>
</dbReference>
<organism evidence="1 2">
    <name type="scientific">Trueperella abortisuis</name>
    <dbReference type="NCBI Taxonomy" id="445930"/>
    <lineage>
        <taxon>Bacteria</taxon>
        <taxon>Bacillati</taxon>
        <taxon>Actinomycetota</taxon>
        <taxon>Actinomycetes</taxon>
        <taxon>Actinomycetales</taxon>
        <taxon>Actinomycetaceae</taxon>
        <taxon>Trueperella</taxon>
    </lineage>
</organism>
<dbReference type="InterPro" id="IPR023198">
    <property type="entry name" value="PGP-like_dom2"/>
</dbReference>
<keyword evidence="2" id="KW-1185">Reference proteome</keyword>
<dbReference type="Gene3D" id="3.40.50.1000">
    <property type="entry name" value="HAD superfamily/HAD-like"/>
    <property type="match status" value="1"/>
</dbReference>
<evidence type="ECO:0000313" key="2">
    <source>
        <dbReference type="Proteomes" id="UP001230145"/>
    </source>
</evidence>
<dbReference type="InterPro" id="IPR051806">
    <property type="entry name" value="HAD-like_SPP"/>
</dbReference>
<dbReference type="Gene3D" id="1.10.150.240">
    <property type="entry name" value="Putative phosphatase, domain 2"/>
    <property type="match status" value="1"/>
</dbReference>
<sequence>MNLEFLGLSQLPAAVLWDMDGTIVDTESAWGELSETVIREAGGIWGSEDTEFILGASTADHANRLADAVARAGLERPEPMEIFGELTRLMATRAYPFVRLLPGVRELLWAFRDAGVPQALVTATPKDLVDIALESLGEMYFNAVVTGSDEVPGKPAPEPYLLGAKRLGVNAEDALIFEDSRAGLEAARASGAVVVDVNHTAPAMLARRLGLVR</sequence>
<reference evidence="1 2" key="1">
    <citation type="submission" date="2023-07" db="EMBL/GenBank/DDBJ databases">
        <title>Sequencing the genomes of 1000 actinobacteria strains.</title>
        <authorList>
            <person name="Klenk H.-P."/>
        </authorList>
    </citation>
    <scope>NUCLEOTIDE SEQUENCE [LARGE SCALE GENOMIC DNA]</scope>
    <source>
        <strain evidence="1 2">DSM 19515</strain>
    </source>
</reference>
<dbReference type="InterPro" id="IPR036412">
    <property type="entry name" value="HAD-like_sf"/>
</dbReference>
<dbReference type="NCBIfam" id="TIGR01509">
    <property type="entry name" value="HAD-SF-IA-v3"/>
    <property type="match status" value="1"/>
</dbReference>
<dbReference type="InterPro" id="IPR023214">
    <property type="entry name" value="HAD_sf"/>
</dbReference>
<accession>A0ABT9PGN9</accession>
<dbReference type="CDD" id="cd07505">
    <property type="entry name" value="HAD_BPGM-like"/>
    <property type="match status" value="1"/>
</dbReference>
<dbReference type="PANTHER" id="PTHR43481:SF4">
    <property type="entry name" value="GLYCEROL-1-PHOSPHATE PHOSPHOHYDROLASE 1-RELATED"/>
    <property type="match status" value="1"/>
</dbReference>
<gene>
    <name evidence="1" type="ORF">J2S45_000560</name>
</gene>
<dbReference type="RefSeq" id="WP_307634486.1">
    <property type="nucleotide sequence ID" value="NZ_CP133407.1"/>
</dbReference>
<dbReference type="InterPro" id="IPR006439">
    <property type="entry name" value="HAD-SF_hydro_IA"/>
</dbReference>
<dbReference type="Proteomes" id="UP001230145">
    <property type="component" value="Unassembled WGS sequence"/>
</dbReference>